<evidence type="ECO:0000313" key="2">
    <source>
        <dbReference type="EMBL" id="TVY12509.1"/>
    </source>
</evidence>
<proteinExistence type="predicted"/>
<feature type="compositionally biased region" description="Basic and acidic residues" evidence="1">
    <location>
        <begin position="152"/>
        <end position="169"/>
    </location>
</feature>
<sequence>MHPFMHFPAQGVVVYSECKHAVLPSHIDAHLKDDRKHKAVKADREPIRGLKTKRAELNHLGFPPASNPPSLYYRNPGKTGCNQSMRVYRVPNTKDPRALLLSTLMGEPVEERPARDRERCAGSMENRIIPSGDVDLDITKTALKQAMQQAEEEARRQITEPEDAREPNL</sequence>
<dbReference type="OrthoDB" id="3555672at2759"/>
<dbReference type="Proteomes" id="UP000469559">
    <property type="component" value="Unassembled WGS sequence"/>
</dbReference>
<gene>
    <name evidence="2" type="ORF">LARI1_G009141</name>
</gene>
<evidence type="ECO:0000313" key="3">
    <source>
        <dbReference type="Proteomes" id="UP000469559"/>
    </source>
</evidence>
<reference evidence="2 3" key="1">
    <citation type="submission" date="2018-05" db="EMBL/GenBank/DDBJ databases">
        <title>Whole genome sequencing for identification of molecular markers to develop diagnostic detection tools for the regulated plant pathogen Lachnellula willkommii.</title>
        <authorList>
            <person name="Giroux E."/>
            <person name="Bilodeau G."/>
        </authorList>
    </citation>
    <scope>NUCLEOTIDE SEQUENCE [LARGE SCALE GENOMIC DNA]</scope>
    <source>
        <strain evidence="2 3">CBS 203.66</strain>
    </source>
</reference>
<organism evidence="2 3">
    <name type="scientific">Lachnellula arida</name>
    <dbReference type="NCBI Taxonomy" id="1316785"/>
    <lineage>
        <taxon>Eukaryota</taxon>
        <taxon>Fungi</taxon>
        <taxon>Dikarya</taxon>
        <taxon>Ascomycota</taxon>
        <taxon>Pezizomycotina</taxon>
        <taxon>Leotiomycetes</taxon>
        <taxon>Helotiales</taxon>
        <taxon>Lachnaceae</taxon>
        <taxon>Lachnellula</taxon>
    </lineage>
</organism>
<protein>
    <submittedName>
        <fullName evidence="2">Uncharacterized protein</fullName>
    </submittedName>
</protein>
<name>A0A8T9B1J2_9HELO</name>
<accession>A0A8T9B1J2</accession>
<keyword evidence="3" id="KW-1185">Reference proteome</keyword>
<dbReference type="AlphaFoldDB" id="A0A8T9B1J2"/>
<evidence type="ECO:0000256" key="1">
    <source>
        <dbReference type="SAM" id="MobiDB-lite"/>
    </source>
</evidence>
<feature type="region of interest" description="Disordered" evidence="1">
    <location>
        <begin position="146"/>
        <end position="169"/>
    </location>
</feature>
<comment type="caution">
    <text evidence="2">The sequence shown here is derived from an EMBL/GenBank/DDBJ whole genome shotgun (WGS) entry which is preliminary data.</text>
</comment>
<dbReference type="EMBL" id="QGMF01001970">
    <property type="protein sequence ID" value="TVY12509.1"/>
    <property type="molecule type" value="Genomic_DNA"/>
</dbReference>